<dbReference type="Proteomes" id="UP001190700">
    <property type="component" value="Unassembled WGS sequence"/>
</dbReference>
<dbReference type="GO" id="GO:0005634">
    <property type="term" value="C:nucleus"/>
    <property type="evidence" value="ECO:0007669"/>
    <property type="project" value="TreeGrafter"/>
</dbReference>
<evidence type="ECO:0000313" key="2">
    <source>
        <dbReference type="EMBL" id="KAK3255077.1"/>
    </source>
</evidence>
<sequence length="574" mass="66307">MMVELQHSPMTREEYADRNAGVTFATWIFDATEEDVMQYQYAEGIWFCSDRFHETYNSDADCRVLFHCNDGNIYQTASDDVVDIETNGERKYVRMLKTIDAEARRMLDKFFGRTWPLKQWDGAPTFQQAATIDAPVRVLSEAGRPEIDRWHRNFMYRFPSVPRIVVSAPPGAGKTTEIIEMMRRWQKRALVITFNKGTQETMRQRIQQAGLTADARTLDSLCYEACSRPQLMQKWSDWGLCSTFWPKSAKFKFGKSGSGRRSSNIIDFRFRHPRAHAGICKQHQRLTLKGDDWDAEFTSYPMQKIVQRCATHAACRYVCDQRCSLRAKLDAYDVILVDEMQDLVSAQEQRLLFQTSKPVVLVGDPMQAINNFRDDPPCMQCSLEQENQPALPHAIEWYGTWRLDNFTVRFIEERFGRRMYSYRAVAETSEIYWKDELVHEKTLVMCRYNKNVIGVAMRHPNMRVVHGETLAQRLEIASKDHSMVTPMAKYAQELAESGELDAVCEMLRERSVQLADTNDTAAVTTVHQAKGFEYDHCAVHSDLLAPKNDDESNISFVAFTRHKQSLVVMGIKPH</sequence>
<dbReference type="GO" id="GO:0031297">
    <property type="term" value="P:replication fork processing"/>
    <property type="evidence" value="ECO:0007669"/>
    <property type="project" value="TreeGrafter"/>
</dbReference>
<dbReference type="GO" id="GO:0003677">
    <property type="term" value="F:DNA binding"/>
    <property type="evidence" value="ECO:0007669"/>
    <property type="project" value="InterPro"/>
</dbReference>
<name>A0AAE0KNJ3_9CHLO</name>
<dbReference type="InterPro" id="IPR000212">
    <property type="entry name" value="DNA_helicase_UvrD/REP"/>
</dbReference>
<dbReference type="Pfam" id="PF01443">
    <property type="entry name" value="Viral_helicase1"/>
    <property type="match status" value="1"/>
</dbReference>
<comment type="caution">
    <text evidence="2">The sequence shown here is derived from an EMBL/GenBank/DDBJ whole genome shotgun (WGS) entry which is preliminary data.</text>
</comment>
<organism evidence="2 3">
    <name type="scientific">Cymbomonas tetramitiformis</name>
    <dbReference type="NCBI Taxonomy" id="36881"/>
    <lineage>
        <taxon>Eukaryota</taxon>
        <taxon>Viridiplantae</taxon>
        <taxon>Chlorophyta</taxon>
        <taxon>Pyramimonadophyceae</taxon>
        <taxon>Pyramimonadales</taxon>
        <taxon>Pyramimonadaceae</taxon>
        <taxon>Cymbomonas</taxon>
    </lineage>
</organism>
<dbReference type="GO" id="GO:0043138">
    <property type="term" value="F:3'-5' DNA helicase activity"/>
    <property type="evidence" value="ECO:0007669"/>
    <property type="project" value="TreeGrafter"/>
</dbReference>
<evidence type="ECO:0000313" key="3">
    <source>
        <dbReference type="Proteomes" id="UP001190700"/>
    </source>
</evidence>
<feature type="domain" description="(+)RNA virus helicase C-terminal" evidence="1">
    <location>
        <begin position="506"/>
        <end position="569"/>
    </location>
</feature>
<dbReference type="Gene3D" id="3.40.50.300">
    <property type="entry name" value="P-loop containing nucleotide triphosphate hydrolases"/>
    <property type="match status" value="2"/>
</dbReference>
<dbReference type="SUPFAM" id="SSF52540">
    <property type="entry name" value="P-loop containing nucleoside triphosphate hydrolases"/>
    <property type="match status" value="1"/>
</dbReference>
<dbReference type="PANTHER" id="PTHR11070">
    <property type="entry name" value="UVRD / RECB / PCRA DNA HELICASE FAMILY MEMBER"/>
    <property type="match status" value="1"/>
</dbReference>
<dbReference type="AlphaFoldDB" id="A0AAE0KNJ3"/>
<dbReference type="EMBL" id="LGRX02022861">
    <property type="protein sequence ID" value="KAK3255077.1"/>
    <property type="molecule type" value="Genomic_DNA"/>
</dbReference>
<accession>A0AAE0KNJ3</accession>
<protein>
    <recommendedName>
        <fullName evidence="1">(+)RNA virus helicase C-terminal domain-containing protein</fullName>
    </recommendedName>
</protein>
<keyword evidence="3" id="KW-1185">Reference proteome</keyword>
<dbReference type="GO" id="GO:0000724">
    <property type="term" value="P:double-strand break repair via homologous recombination"/>
    <property type="evidence" value="ECO:0007669"/>
    <property type="project" value="TreeGrafter"/>
</dbReference>
<reference evidence="2 3" key="1">
    <citation type="journal article" date="2015" name="Genome Biol. Evol.">
        <title>Comparative Genomics of a Bacterivorous Green Alga Reveals Evolutionary Causalities and Consequences of Phago-Mixotrophic Mode of Nutrition.</title>
        <authorList>
            <person name="Burns J.A."/>
            <person name="Paasch A."/>
            <person name="Narechania A."/>
            <person name="Kim E."/>
        </authorList>
    </citation>
    <scope>NUCLEOTIDE SEQUENCE [LARGE SCALE GENOMIC DNA]</scope>
    <source>
        <strain evidence="2 3">PLY_AMNH</strain>
    </source>
</reference>
<dbReference type="GO" id="GO:0005524">
    <property type="term" value="F:ATP binding"/>
    <property type="evidence" value="ECO:0007669"/>
    <property type="project" value="InterPro"/>
</dbReference>
<dbReference type="Pfam" id="PF13245">
    <property type="entry name" value="AAA_19"/>
    <property type="match status" value="1"/>
</dbReference>
<gene>
    <name evidence="2" type="ORF">CYMTET_35704</name>
</gene>
<evidence type="ECO:0000259" key="1">
    <source>
        <dbReference type="Pfam" id="PF01443"/>
    </source>
</evidence>
<dbReference type="InterPro" id="IPR027417">
    <property type="entry name" value="P-loop_NTPase"/>
</dbReference>
<dbReference type="InterPro" id="IPR027351">
    <property type="entry name" value="(+)RNA_virus_helicase_core_dom"/>
</dbReference>
<proteinExistence type="predicted"/>
<dbReference type="PANTHER" id="PTHR11070:SF30">
    <property type="entry name" value="F-BOX DNA HELICASE 1"/>
    <property type="match status" value="1"/>
</dbReference>